<dbReference type="EMBL" id="JBHSMF010000006">
    <property type="protein sequence ID" value="MFC5497487.1"/>
    <property type="molecule type" value="Genomic_DNA"/>
</dbReference>
<evidence type="ECO:0000256" key="6">
    <source>
        <dbReference type="SAM" id="MobiDB-lite"/>
    </source>
</evidence>
<dbReference type="InterPro" id="IPR002150">
    <property type="entry name" value="Ribosomal_bL31"/>
</dbReference>
<keyword evidence="4 5" id="KW-0687">Ribonucleoprotein</keyword>
<comment type="similarity">
    <text evidence="1">Belongs to the bacterial ribosomal protein bL31 family. Type B subfamily.</text>
</comment>
<dbReference type="PRINTS" id="PR01249">
    <property type="entry name" value="RIBOSOMALL31"/>
</dbReference>
<dbReference type="NCBIfam" id="TIGR00105">
    <property type="entry name" value="L31"/>
    <property type="match status" value="1"/>
</dbReference>
<reference evidence="8" key="1">
    <citation type="journal article" date="2019" name="Int. J. Syst. Evol. Microbiol.">
        <title>The Global Catalogue of Microorganisms (GCM) 10K type strain sequencing project: providing services to taxonomists for standard genome sequencing and annotation.</title>
        <authorList>
            <consortium name="The Broad Institute Genomics Platform"/>
            <consortium name="The Broad Institute Genome Sequencing Center for Infectious Disease"/>
            <person name="Wu L."/>
            <person name="Ma J."/>
        </authorList>
    </citation>
    <scope>NUCLEOTIDE SEQUENCE [LARGE SCALE GENOMIC DNA]</scope>
    <source>
        <strain evidence="8">CCUG 57401</strain>
    </source>
</reference>
<dbReference type="NCBIfam" id="NF002462">
    <property type="entry name" value="PRK01678.1"/>
    <property type="match status" value="1"/>
</dbReference>
<dbReference type="PROSITE" id="PS01143">
    <property type="entry name" value="RIBOSOMAL_L31"/>
    <property type="match status" value="1"/>
</dbReference>
<dbReference type="SUPFAM" id="SSF143800">
    <property type="entry name" value="L28p-like"/>
    <property type="match status" value="1"/>
</dbReference>
<evidence type="ECO:0000256" key="3">
    <source>
        <dbReference type="ARBA" id="ARBA00022980"/>
    </source>
</evidence>
<keyword evidence="8" id="KW-1185">Reference proteome</keyword>
<gene>
    <name evidence="7" type="ORF">ACFPOE_08075</name>
</gene>
<dbReference type="InterPro" id="IPR034704">
    <property type="entry name" value="Ribosomal_bL28/bL31-like_sf"/>
</dbReference>
<sequence>MAKEGIHPNYRDVLFVDLSNGFKFVTRSCVNTKEMGKTDDGKELPMFKLDTSSESHPFYTGTQKSVNDMGGRVDKFFKKFGKPAGAKAEEPAKAEEKTAAK</sequence>
<dbReference type="RefSeq" id="WP_376849574.1">
    <property type="nucleotide sequence ID" value="NZ_JBHSMF010000006.1"/>
</dbReference>
<feature type="region of interest" description="Disordered" evidence="6">
    <location>
        <begin position="82"/>
        <end position="101"/>
    </location>
</feature>
<dbReference type="Gene3D" id="4.10.830.30">
    <property type="entry name" value="Ribosomal protein L31"/>
    <property type="match status" value="1"/>
</dbReference>
<comment type="subunit">
    <text evidence="2">Part of the 50S ribosomal subunit.</text>
</comment>
<evidence type="ECO:0000313" key="7">
    <source>
        <dbReference type="EMBL" id="MFC5497487.1"/>
    </source>
</evidence>
<evidence type="ECO:0000256" key="1">
    <source>
        <dbReference type="ARBA" id="ARBA00008196"/>
    </source>
</evidence>
<dbReference type="GO" id="GO:0005840">
    <property type="term" value="C:ribosome"/>
    <property type="evidence" value="ECO:0007669"/>
    <property type="project" value="UniProtKB-KW"/>
</dbReference>
<keyword evidence="3 5" id="KW-0689">Ribosomal protein</keyword>
<dbReference type="InterPro" id="IPR027493">
    <property type="entry name" value="Ribosomal_bL31_B"/>
</dbReference>
<dbReference type="PANTHER" id="PTHR33280">
    <property type="entry name" value="50S RIBOSOMAL PROTEIN L31, CHLOROPLASTIC"/>
    <property type="match status" value="1"/>
</dbReference>
<organism evidence="7 8">
    <name type="scientific">Caenimonas terrae</name>
    <dbReference type="NCBI Taxonomy" id="696074"/>
    <lineage>
        <taxon>Bacteria</taxon>
        <taxon>Pseudomonadati</taxon>
        <taxon>Pseudomonadota</taxon>
        <taxon>Betaproteobacteria</taxon>
        <taxon>Burkholderiales</taxon>
        <taxon>Comamonadaceae</taxon>
        <taxon>Caenimonas</taxon>
    </lineage>
</organism>
<dbReference type="Proteomes" id="UP001596037">
    <property type="component" value="Unassembled WGS sequence"/>
</dbReference>
<dbReference type="Pfam" id="PF01197">
    <property type="entry name" value="Ribosomal_L31"/>
    <property type="match status" value="1"/>
</dbReference>
<feature type="compositionally biased region" description="Basic and acidic residues" evidence="6">
    <location>
        <begin position="87"/>
        <end position="101"/>
    </location>
</feature>
<evidence type="ECO:0000256" key="5">
    <source>
        <dbReference type="RuleBase" id="RU000564"/>
    </source>
</evidence>
<accession>A0ABW0NBX5</accession>
<dbReference type="PANTHER" id="PTHR33280:SF1">
    <property type="entry name" value="LARGE RIBOSOMAL SUBUNIT PROTEIN BL31C"/>
    <property type="match status" value="1"/>
</dbReference>
<evidence type="ECO:0000256" key="2">
    <source>
        <dbReference type="ARBA" id="ARBA00011838"/>
    </source>
</evidence>
<protein>
    <recommendedName>
        <fullName evidence="5">50S ribosomal protein L31</fullName>
    </recommendedName>
</protein>
<dbReference type="InterPro" id="IPR042105">
    <property type="entry name" value="Ribosomal_bL31_sf"/>
</dbReference>
<comment type="caution">
    <text evidence="7">The sequence shown here is derived from an EMBL/GenBank/DDBJ whole genome shotgun (WGS) entry which is preliminary data.</text>
</comment>
<evidence type="ECO:0000256" key="4">
    <source>
        <dbReference type="ARBA" id="ARBA00023274"/>
    </source>
</evidence>
<name>A0ABW0NBX5_9BURK</name>
<evidence type="ECO:0000313" key="8">
    <source>
        <dbReference type="Proteomes" id="UP001596037"/>
    </source>
</evidence>
<proteinExistence type="inferred from homology"/>